<evidence type="ECO:0000313" key="14">
    <source>
        <dbReference type="EMBL" id="KIW39529.1"/>
    </source>
</evidence>
<keyword evidence="11" id="KW-1133">Transmembrane helix</keyword>
<dbReference type="SMART" id="SM00747">
    <property type="entry name" value="CFEM"/>
    <property type="match status" value="1"/>
</dbReference>
<protein>
    <recommendedName>
        <fullName evidence="13">CFEM domain-containing protein</fullName>
    </recommendedName>
</protein>
<evidence type="ECO:0000256" key="2">
    <source>
        <dbReference type="ARBA" id="ARBA00004613"/>
    </source>
</evidence>
<dbReference type="RefSeq" id="XP_016259745.1">
    <property type="nucleotide sequence ID" value="XM_016409437.1"/>
</dbReference>
<feature type="disulfide bond" evidence="9">
    <location>
        <begin position="42"/>
        <end position="49"/>
    </location>
</feature>
<evidence type="ECO:0000256" key="8">
    <source>
        <dbReference type="ARBA" id="ARBA00023288"/>
    </source>
</evidence>
<evidence type="ECO:0000259" key="13">
    <source>
        <dbReference type="PROSITE" id="PS52012"/>
    </source>
</evidence>
<feature type="disulfide bond" evidence="9">
    <location>
        <begin position="51"/>
        <end position="84"/>
    </location>
</feature>
<accession>A0A0D2DVN6</accession>
<dbReference type="HOGENOM" id="CLU_058470_0_0_1"/>
<feature type="binding site" description="axial binding residue" evidence="9">
    <location>
        <position position="46"/>
    </location>
    <ligand>
        <name>heme</name>
        <dbReference type="ChEBI" id="CHEBI:30413"/>
    </ligand>
    <ligandPart>
        <name>Fe</name>
        <dbReference type="ChEBI" id="CHEBI:18248"/>
    </ligandPart>
</feature>
<reference evidence="14 15" key="1">
    <citation type="submission" date="2015-01" db="EMBL/GenBank/DDBJ databases">
        <title>The Genome Sequence of Exophiala oligosperma CBS72588.</title>
        <authorList>
            <consortium name="The Broad Institute Genomics Platform"/>
            <person name="Cuomo C."/>
            <person name="de Hoog S."/>
            <person name="Gorbushina A."/>
            <person name="Stielow B."/>
            <person name="Teixiera M."/>
            <person name="Abouelleil A."/>
            <person name="Chapman S.B."/>
            <person name="Priest M."/>
            <person name="Young S.K."/>
            <person name="Wortman J."/>
            <person name="Nusbaum C."/>
            <person name="Birren B."/>
        </authorList>
    </citation>
    <scope>NUCLEOTIDE SEQUENCE [LARGE SCALE GENOMIC DNA]</scope>
    <source>
        <strain evidence="14 15">CBS 72588</strain>
    </source>
</reference>
<evidence type="ECO:0000256" key="5">
    <source>
        <dbReference type="ARBA" id="ARBA00022622"/>
    </source>
</evidence>
<dbReference type="InterPro" id="IPR008427">
    <property type="entry name" value="Extracellular_membr_CFEM_dom"/>
</dbReference>
<evidence type="ECO:0000313" key="15">
    <source>
        <dbReference type="Proteomes" id="UP000053342"/>
    </source>
</evidence>
<keyword evidence="9" id="KW-0349">Heme</keyword>
<dbReference type="VEuPathDB" id="FungiDB:PV06_08133"/>
<dbReference type="GO" id="GO:0098552">
    <property type="term" value="C:side of membrane"/>
    <property type="evidence" value="ECO:0007669"/>
    <property type="project" value="UniProtKB-KW"/>
</dbReference>
<dbReference type="GO" id="GO:0005576">
    <property type="term" value="C:extracellular region"/>
    <property type="evidence" value="ECO:0007669"/>
    <property type="project" value="UniProtKB-SubCell"/>
</dbReference>
<evidence type="ECO:0000256" key="1">
    <source>
        <dbReference type="ARBA" id="ARBA00004589"/>
    </source>
</evidence>
<keyword evidence="11" id="KW-0812">Transmembrane</keyword>
<dbReference type="AlphaFoldDB" id="A0A0D2DVN6"/>
<keyword evidence="6 12" id="KW-0732">Signal</keyword>
<evidence type="ECO:0000256" key="7">
    <source>
        <dbReference type="ARBA" id="ARBA00023157"/>
    </source>
</evidence>
<comment type="similarity">
    <text evidence="3">Belongs to the RBT5 family.</text>
</comment>
<dbReference type="STRING" id="215243.A0A0D2DVN6"/>
<proteinExistence type="inferred from homology"/>
<dbReference type="EMBL" id="KN847339">
    <property type="protein sequence ID" value="KIW39529.1"/>
    <property type="molecule type" value="Genomic_DNA"/>
</dbReference>
<keyword evidence="15" id="KW-1185">Reference proteome</keyword>
<keyword evidence="5" id="KW-0336">GPI-anchor</keyword>
<comment type="subcellular location">
    <subcellularLocation>
        <location evidence="1">Membrane</location>
        <topology evidence="1">Lipid-anchor</topology>
        <topology evidence="1">GPI-anchor</topology>
    </subcellularLocation>
    <subcellularLocation>
        <location evidence="2">Secreted</location>
    </subcellularLocation>
</comment>
<dbReference type="GeneID" id="27360207"/>
<dbReference type="PROSITE" id="PS52012">
    <property type="entry name" value="CFEM"/>
    <property type="match status" value="1"/>
</dbReference>
<keyword evidence="5" id="KW-0325">Glycoprotein</keyword>
<evidence type="ECO:0000256" key="12">
    <source>
        <dbReference type="SAM" id="SignalP"/>
    </source>
</evidence>
<organism evidence="14 15">
    <name type="scientific">Exophiala oligosperma</name>
    <dbReference type="NCBI Taxonomy" id="215243"/>
    <lineage>
        <taxon>Eukaryota</taxon>
        <taxon>Fungi</taxon>
        <taxon>Dikarya</taxon>
        <taxon>Ascomycota</taxon>
        <taxon>Pezizomycotina</taxon>
        <taxon>Eurotiomycetes</taxon>
        <taxon>Chaetothyriomycetidae</taxon>
        <taxon>Chaetothyriales</taxon>
        <taxon>Herpotrichiellaceae</taxon>
        <taxon>Exophiala</taxon>
    </lineage>
</organism>
<feature type="signal peptide" evidence="12">
    <location>
        <begin position="1"/>
        <end position="18"/>
    </location>
</feature>
<keyword evidence="4" id="KW-0964">Secreted</keyword>
<keyword evidence="9" id="KW-0479">Metal-binding</keyword>
<sequence>MKSLTGLCSILFIGVVHAVTVADLPSCAQHCLSNSTSVQTSCSVIDISCLCSSSTYVTALSCCLYSSCNPDEQAIAIQFNKQECAAVNETAPDFVGCSPAGLSSALASMSLTTAPTMSPSSVSSSTATSSSVNPGFSTISGDIVTQTLPPSTTKPVTATFGGRPLLTGSCAVPFFAIATGSGGSVTEFPEIGCSGQRPECCPYDQGTNAVITKCPQDYFTTANGCCPLGFQVYYTAIGGQTPCYSNPSSTLVPVSTPTVSGLTVITDHVFSDMYYLVPAAPEKHKLPTGAIVGISVNACLFVSCLFGIWYCVRRARRNKARKAAAARTTTYPPEEPTLQMSRAPTTHELDSPEAQPGTADALSHWGSLPVSSSSPPAYDQEKAKLKPRPLIPQELPGSMWMNEHHPAFSGENTPTEATPSSPPTTPGHKATPEESRSPVLSAVTSRSGNDSPAFVSPLGSPRPPKASP</sequence>
<evidence type="ECO:0000256" key="9">
    <source>
        <dbReference type="PROSITE-ProRule" id="PRU01356"/>
    </source>
</evidence>
<comment type="caution">
    <text evidence="9">Lacks conserved residue(s) required for the propagation of feature annotation.</text>
</comment>
<evidence type="ECO:0000256" key="6">
    <source>
        <dbReference type="ARBA" id="ARBA00022729"/>
    </source>
</evidence>
<keyword evidence="11" id="KW-0472">Membrane</keyword>
<gene>
    <name evidence="14" type="ORF">PV06_08133</name>
</gene>
<evidence type="ECO:0000256" key="3">
    <source>
        <dbReference type="ARBA" id="ARBA00010031"/>
    </source>
</evidence>
<dbReference type="GO" id="GO:0046872">
    <property type="term" value="F:metal ion binding"/>
    <property type="evidence" value="ECO:0007669"/>
    <property type="project" value="UniProtKB-UniRule"/>
</dbReference>
<dbReference type="Proteomes" id="UP000053342">
    <property type="component" value="Unassembled WGS sequence"/>
</dbReference>
<dbReference type="OrthoDB" id="3065412at2759"/>
<feature type="transmembrane region" description="Helical" evidence="11">
    <location>
        <begin position="290"/>
        <end position="312"/>
    </location>
</feature>
<keyword evidence="7 9" id="KW-1015">Disulfide bond</keyword>
<evidence type="ECO:0000256" key="11">
    <source>
        <dbReference type="SAM" id="Phobius"/>
    </source>
</evidence>
<keyword evidence="9" id="KW-0408">Iron</keyword>
<feature type="chain" id="PRO_5002240725" description="CFEM domain-containing protein" evidence="12">
    <location>
        <begin position="19"/>
        <end position="468"/>
    </location>
</feature>
<feature type="region of interest" description="Disordered" evidence="10">
    <location>
        <begin position="323"/>
        <end position="468"/>
    </location>
</feature>
<name>A0A0D2DVN6_9EURO</name>
<evidence type="ECO:0000256" key="10">
    <source>
        <dbReference type="SAM" id="MobiDB-lite"/>
    </source>
</evidence>
<evidence type="ECO:0000256" key="4">
    <source>
        <dbReference type="ARBA" id="ARBA00022525"/>
    </source>
</evidence>
<keyword evidence="8" id="KW-0449">Lipoprotein</keyword>
<dbReference type="Pfam" id="PF05730">
    <property type="entry name" value="CFEM"/>
    <property type="match status" value="1"/>
</dbReference>
<feature type="domain" description="CFEM" evidence="13">
    <location>
        <begin position="1"/>
        <end position="111"/>
    </location>
</feature>